<gene>
    <name evidence="2" type="ORF">L6773_19550</name>
</gene>
<keyword evidence="3" id="KW-1185">Reference proteome</keyword>
<accession>A0ABS9KIU3</accession>
<dbReference type="EMBL" id="JAKLWS010000043">
    <property type="protein sequence ID" value="MCG2590777.1"/>
    <property type="molecule type" value="Genomic_DNA"/>
</dbReference>
<dbReference type="Gene3D" id="3.10.560.10">
    <property type="entry name" value="Outer membrane lipoprotein wza domain like"/>
    <property type="match status" value="1"/>
</dbReference>
<proteinExistence type="predicted"/>
<dbReference type="SUPFAM" id="SSF142984">
    <property type="entry name" value="Nqo1 middle domain-like"/>
    <property type="match status" value="1"/>
</dbReference>
<protein>
    <recommendedName>
        <fullName evidence="4">Soluble ligand binding domain-containing protein</fullName>
    </recommendedName>
</protein>
<dbReference type="Proteomes" id="UP001165366">
    <property type="component" value="Unassembled WGS sequence"/>
</dbReference>
<sequence>MMLKKALSLSALILLSVFLIPKQTNGQNINASMFRLAEGFVRIAEPGQLADTLNVWGDVTAPGRYIVPRGTTVHELISYARGATRQRGGQDQNLDWNKLRVEINISSYNGARQSETVENFTYRYNEPYPAELRNYELDNDDILSVEMKRRPNFLDYLRVFSSIVGATATTIIVVDRLAE</sequence>
<evidence type="ECO:0000313" key="2">
    <source>
        <dbReference type="EMBL" id="MCG2590777.1"/>
    </source>
</evidence>
<reference evidence="2" key="2">
    <citation type="submission" date="2024-05" db="EMBL/GenBank/DDBJ databases">
        <title>Rhodohalobacter halophilus gen. nov., sp. nov., a moderately halophilic member of the family Balneolaceae.</title>
        <authorList>
            <person name="Xia J."/>
        </authorList>
    </citation>
    <scope>NUCLEOTIDE SEQUENCE</scope>
    <source>
        <strain evidence="2">WB101</strain>
    </source>
</reference>
<keyword evidence="1" id="KW-0732">Signal</keyword>
<evidence type="ECO:0000256" key="1">
    <source>
        <dbReference type="SAM" id="SignalP"/>
    </source>
</evidence>
<organism evidence="2 3">
    <name type="scientific">Rhodohalobacter sulfatireducens</name>
    <dbReference type="NCBI Taxonomy" id="2911366"/>
    <lineage>
        <taxon>Bacteria</taxon>
        <taxon>Pseudomonadati</taxon>
        <taxon>Balneolota</taxon>
        <taxon>Balneolia</taxon>
        <taxon>Balneolales</taxon>
        <taxon>Balneolaceae</taxon>
        <taxon>Rhodohalobacter</taxon>
    </lineage>
</organism>
<feature type="chain" id="PRO_5047370825" description="Soluble ligand binding domain-containing protein" evidence="1">
    <location>
        <begin position="27"/>
        <end position="179"/>
    </location>
</feature>
<dbReference type="RefSeq" id="WP_237856254.1">
    <property type="nucleotide sequence ID" value="NZ_JAKLWS010000043.1"/>
</dbReference>
<comment type="caution">
    <text evidence="2">The sequence shown here is derived from an EMBL/GenBank/DDBJ whole genome shotgun (WGS) entry which is preliminary data.</text>
</comment>
<name>A0ABS9KIU3_9BACT</name>
<reference evidence="2" key="1">
    <citation type="submission" date="2022-01" db="EMBL/GenBank/DDBJ databases">
        <authorList>
            <person name="Wang Y."/>
        </authorList>
    </citation>
    <scope>NUCLEOTIDE SEQUENCE</scope>
    <source>
        <strain evidence="2">WB101</strain>
    </source>
</reference>
<evidence type="ECO:0000313" key="3">
    <source>
        <dbReference type="Proteomes" id="UP001165366"/>
    </source>
</evidence>
<feature type="signal peptide" evidence="1">
    <location>
        <begin position="1"/>
        <end position="26"/>
    </location>
</feature>
<evidence type="ECO:0008006" key="4">
    <source>
        <dbReference type="Google" id="ProtNLM"/>
    </source>
</evidence>